<reference evidence="1 2" key="1">
    <citation type="submission" date="2020-07" db="EMBL/GenBank/DDBJ databases">
        <title>Novel species isolated from subtropical streams in China.</title>
        <authorList>
            <person name="Lu H."/>
        </authorList>
    </citation>
    <scope>NUCLEOTIDE SEQUENCE [LARGE SCALE GENOMIC DNA]</scope>
    <source>
        <strain evidence="1 2">FT3S</strain>
    </source>
</reference>
<evidence type="ECO:0000313" key="2">
    <source>
        <dbReference type="Proteomes" id="UP000566711"/>
    </source>
</evidence>
<proteinExistence type="predicted"/>
<accession>A0A7W2I967</accession>
<keyword evidence="2" id="KW-1185">Reference proteome</keyword>
<dbReference type="InterPro" id="IPR025427">
    <property type="entry name" value="DUF4160"/>
</dbReference>
<organism evidence="1 2">
    <name type="scientific">Rugamonas fusca</name>
    <dbReference type="NCBI Taxonomy" id="2758568"/>
    <lineage>
        <taxon>Bacteria</taxon>
        <taxon>Pseudomonadati</taxon>
        <taxon>Pseudomonadota</taxon>
        <taxon>Betaproteobacteria</taxon>
        <taxon>Burkholderiales</taxon>
        <taxon>Oxalobacteraceae</taxon>
        <taxon>Telluria group</taxon>
        <taxon>Rugamonas</taxon>
    </lineage>
</organism>
<dbReference type="AlphaFoldDB" id="A0A7W2I967"/>
<name>A0A7W2I967_9BURK</name>
<dbReference type="Pfam" id="PF13711">
    <property type="entry name" value="DUF4160"/>
    <property type="match status" value="1"/>
</dbReference>
<dbReference type="Proteomes" id="UP000566711">
    <property type="component" value="Unassembled WGS sequence"/>
</dbReference>
<gene>
    <name evidence="1" type="ORF">H3H36_23320</name>
</gene>
<dbReference type="RefSeq" id="WP_182220458.1">
    <property type="nucleotide sequence ID" value="NZ_JACEZS010000028.1"/>
</dbReference>
<comment type="caution">
    <text evidence="1">The sequence shown here is derived from an EMBL/GenBank/DDBJ whole genome shotgun (WGS) entry which is preliminary data.</text>
</comment>
<dbReference type="EMBL" id="JACEZS010000028">
    <property type="protein sequence ID" value="MBA5608284.1"/>
    <property type="molecule type" value="Genomic_DNA"/>
</dbReference>
<protein>
    <submittedName>
        <fullName evidence="1">DUF4160 domain-containing protein</fullName>
    </submittedName>
</protein>
<sequence length="128" mass="14163">MDEYEALDHQSSTARTLEESTAVLERLLSGGYAVWDDGSLYSIKQLVARINGLKIEVRSREHAPPHFHVTGGGVNASFAVADCSHLEGTIGGRERQLVEWWYKRSRANLVAAWNQSRPDGCPVGPIDE</sequence>
<evidence type="ECO:0000313" key="1">
    <source>
        <dbReference type="EMBL" id="MBA5608284.1"/>
    </source>
</evidence>